<dbReference type="OrthoDB" id="8610629at2"/>
<feature type="transmembrane region" description="Helical" evidence="2">
    <location>
        <begin position="418"/>
        <end position="435"/>
    </location>
</feature>
<name>A0A6L6YMK7_9BURK</name>
<evidence type="ECO:0000259" key="3">
    <source>
        <dbReference type="Pfam" id="PF07916"/>
    </source>
</evidence>
<keyword evidence="2" id="KW-0472">Membrane</keyword>
<feature type="transmembrane region" description="Helical" evidence="2">
    <location>
        <begin position="365"/>
        <end position="384"/>
    </location>
</feature>
<feature type="compositionally biased region" description="Low complexity" evidence="1">
    <location>
        <begin position="668"/>
        <end position="688"/>
    </location>
</feature>
<gene>
    <name evidence="4" type="ORF">E5987_04315</name>
</gene>
<dbReference type="AlphaFoldDB" id="A0A6L6YMK7"/>
<evidence type="ECO:0000256" key="2">
    <source>
        <dbReference type="SAM" id="Phobius"/>
    </source>
</evidence>
<feature type="transmembrane region" description="Helical" evidence="2">
    <location>
        <begin position="60"/>
        <end position="77"/>
    </location>
</feature>
<accession>A0A6L6YMK7</accession>
<feature type="compositionally biased region" description="Low complexity" evidence="1">
    <location>
        <begin position="537"/>
        <end position="556"/>
    </location>
</feature>
<reference evidence="4 5" key="1">
    <citation type="submission" date="2019-12" db="EMBL/GenBank/DDBJ databases">
        <title>Microbes associate with the intestines of laboratory mice.</title>
        <authorList>
            <person name="Navarre W."/>
            <person name="Wong E."/>
        </authorList>
    </citation>
    <scope>NUCLEOTIDE SEQUENCE [LARGE SCALE GENOMIC DNA]</scope>
    <source>
        <strain evidence="4 5">NM82_D38</strain>
    </source>
</reference>
<dbReference type="EMBL" id="WSRP01000010">
    <property type="protein sequence ID" value="MVX56431.1"/>
    <property type="molecule type" value="Genomic_DNA"/>
</dbReference>
<evidence type="ECO:0000313" key="5">
    <source>
        <dbReference type="Proteomes" id="UP000472580"/>
    </source>
</evidence>
<sequence>MVLDYYAYWNGGQIRDLFEALVAICSGPSYTGLIKSAVLAGFLAAITGALLKWQGLAAKVYLFAAVLFYSVMLVPKVDLAIHDERNTDVYVVSSVPLGVGFFSSAASRIGRFLTGSFETAFSLPDAERFSRFGLVYPQRAVTALLNAGAVTPEGRALSERVTADCVGPELTDHPDKVNELAQSGNLWATIKQEGWVNPARSTVAQDGSVQSCEAAVQSLEDHLNNVEIDFIKKRLGVLLVPEQPDPSAVIARTLPHSEALLLGVSRSLEDSLKHSVMLSALPRGLESIARQAGAPLDLAVKFSSASANLSSEINYRTLAKLAEQSLPKIRNCVEFIVIAAFPLMLVLMIAAGSAAGVVFRSFFVLLIWVQLWAPLFAIANYLMITVDANPMNRLIAEFGGSTLQAADLIREAGSSSQAIAGSLTLLIPMIAFALAKGSDMAFVSMASGLMAPAQGAASSAANQAGSGNFNAGNVSLGNTSRNSESANKSDLSAGWSDPYASRTQTAYGTVTRDQDGTVVGMQRTAIDLGVSSSGSLTQSRSVQSASTSSVSLTQSESNALSVSSAATSSDSSLRSFAHSLSEGLAKRSALSDVSSGGVSSSLSQSVAEGSSASRSLSNSEAFSVTSGIQMKAAVGEAGAEGEVSKPTAEGTLLNAPSSVPQLSAVDKTAAGAGNTSSGSTSSTGKSGSFSATLRGAADGFGVGLSGETKTAQQLVDTAVGSKTSATARQRAEAYHSLRSASEEIAATSDDVGVRQAANAFTKALDKAYRTSSDRGVTLSRGQSASQTVSEGLSGDDSMIVNRDAAVMRRYISSSGHSAEEGLRHLFHDELARENLGAAISADALDRSASGQYAGTGQIQQKRAELSELTVIGKRTLNRTKLDHSKTVSQEGQKIHTESDLSFTRLNRSREEFLRQYDKDRSQRDLAAAASMEATDLKKETFDDAVQRYQQKEKGASTVLKNAFLGGAGYTSPMDAGKTEKENDLSEKK</sequence>
<feature type="region of interest" description="Disordered" evidence="1">
    <location>
        <begin position="667"/>
        <end position="688"/>
    </location>
</feature>
<feature type="region of interest" description="Disordered" evidence="1">
    <location>
        <begin position="772"/>
        <end position="795"/>
    </location>
</feature>
<feature type="region of interest" description="Disordered" evidence="1">
    <location>
        <begin position="966"/>
        <end position="988"/>
    </location>
</feature>
<feature type="transmembrane region" description="Helical" evidence="2">
    <location>
        <begin position="335"/>
        <end position="359"/>
    </location>
</feature>
<evidence type="ECO:0000256" key="1">
    <source>
        <dbReference type="SAM" id="MobiDB-lite"/>
    </source>
</evidence>
<keyword evidence="2" id="KW-0812">Transmembrane</keyword>
<dbReference type="Pfam" id="PF07916">
    <property type="entry name" value="TraG_N"/>
    <property type="match status" value="1"/>
</dbReference>
<feature type="compositionally biased region" description="Polar residues" evidence="1">
    <location>
        <begin position="475"/>
        <end position="490"/>
    </location>
</feature>
<feature type="compositionally biased region" description="Basic and acidic residues" evidence="1">
    <location>
        <begin position="976"/>
        <end position="988"/>
    </location>
</feature>
<feature type="compositionally biased region" description="Polar residues" evidence="1">
    <location>
        <begin position="773"/>
        <end position="790"/>
    </location>
</feature>
<organism evidence="4 5">
    <name type="scientific">Parasutterella muris</name>
    <dbReference type="NCBI Taxonomy" id="2565572"/>
    <lineage>
        <taxon>Bacteria</taxon>
        <taxon>Pseudomonadati</taxon>
        <taxon>Pseudomonadota</taxon>
        <taxon>Betaproteobacteria</taxon>
        <taxon>Burkholderiales</taxon>
        <taxon>Sutterellaceae</taxon>
        <taxon>Parasutterella</taxon>
    </lineage>
</organism>
<dbReference type="RefSeq" id="WP_160334865.1">
    <property type="nucleotide sequence ID" value="NZ_WSRP01000010.1"/>
</dbReference>
<dbReference type="InterPro" id="IPR012931">
    <property type="entry name" value="TraG_N_Proteobacteria"/>
</dbReference>
<protein>
    <submittedName>
        <fullName evidence="4">Conjugal transfer protein TraG</fullName>
    </submittedName>
</protein>
<proteinExistence type="predicted"/>
<comment type="caution">
    <text evidence="4">The sequence shown here is derived from an EMBL/GenBank/DDBJ whole genome shotgun (WGS) entry which is preliminary data.</text>
</comment>
<feature type="transmembrane region" description="Helical" evidence="2">
    <location>
        <begin position="89"/>
        <end position="106"/>
    </location>
</feature>
<feature type="region of interest" description="Disordered" evidence="1">
    <location>
        <begin position="473"/>
        <end position="497"/>
    </location>
</feature>
<keyword evidence="2" id="KW-1133">Transmembrane helix</keyword>
<evidence type="ECO:0000313" key="4">
    <source>
        <dbReference type="EMBL" id="MVX56431.1"/>
    </source>
</evidence>
<feature type="domain" description="TraG N-terminal Proteobacteria" evidence="3">
    <location>
        <begin position="5"/>
        <end position="456"/>
    </location>
</feature>
<feature type="region of interest" description="Disordered" evidence="1">
    <location>
        <begin position="532"/>
        <end position="556"/>
    </location>
</feature>
<keyword evidence="5" id="KW-1185">Reference proteome</keyword>
<dbReference type="Proteomes" id="UP000472580">
    <property type="component" value="Unassembled WGS sequence"/>
</dbReference>